<evidence type="ECO:0000259" key="1">
    <source>
        <dbReference type="SMART" id="SM00829"/>
    </source>
</evidence>
<dbReference type="InterPro" id="IPR011032">
    <property type="entry name" value="GroES-like_sf"/>
</dbReference>
<organism evidence="2 3">
    <name type="scientific">Pseudomassariella vexata</name>
    <dbReference type="NCBI Taxonomy" id="1141098"/>
    <lineage>
        <taxon>Eukaryota</taxon>
        <taxon>Fungi</taxon>
        <taxon>Dikarya</taxon>
        <taxon>Ascomycota</taxon>
        <taxon>Pezizomycotina</taxon>
        <taxon>Sordariomycetes</taxon>
        <taxon>Xylariomycetidae</taxon>
        <taxon>Amphisphaeriales</taxon>
        <taxon>Pseudomassariaceae</taxon>
        <taxon>Pseudomassariella</taxon>
    </lineage>
</organism>
<protein>
    <recommendedName>
        <fullName evidence="1">Enoyl reductase (ER) domain-containing protein</fullName>
    </recommendedName>
</protein>
<dbReference type="Proteomes" id="UP000193689">
    <property type="component" value="Unassembled WGS sequence"/>
</dbReference>
<dbReference type="SUPFAM" id="SSF51735">
    <property type="entry name" value="NAD(P)-binding Rossmann-fold domains"/>
    <property type="match status" value="1"/>
</dbReference>
<dbReference type="InterPro" id="IPR013149">
    <property type="entry name" value="ADH-like_C"/>
</dbReference>
<dbReference type="AlphaFoldDB" id="A0A1Y2DEX6"/>
<dbReference type="InterPro" id="IPR036291">
    <property type="entry name" value="NAD(P)-bd_dom_sf"/>
</dbReference>
<dbReference type="InterPro" id="IPR052711">
    <property type="entry name" value="Zinc_ADH-like"/>
</dbReference>
<accession>A0A1Y2DEX6</accession>
<dbReference type="EMBL" id="MCFJ01000018">
    <property type="protein sequence ID" value="ORY57833.1"/>
    <property type="molecule type" value="Genomic_DNA"/>
</dbReference>
<dbReference type="Gene3D" id="3.90.180.10">
    <property type="entry name" value="Medium-chain alcohol dehydrogenases, catalytic domain"/>
    <property type="match status" value="2"/>
</dbReference>
<reference evidence="2 3" key="1">
    <citation type="submission" date="2016-07" db="EMBL/GenBank/DDBJ databases">
        <title>Pervasive Adenine N6-methylation of Active Genes in Fungi.</title>
        <authorList>
            <consortium name="DOE Joint Genome Institute"/>
            <person name="Mondo S.J."/>
            <person name="Dannebaum R.O."/>
            <person name="Kuo R.C."/>
            <person name="Labutti K."/>
            <person name="Haridas S."/>
            <person name="Kuo A."/>
            <person name="Salamov A."/>
            <person name="Ahrendt S.R."/>
            <person name="Lipzen A."/>
            <person name="Sullivan W."/>
            <person name="Andreopoulos W.B."/>
            <person name="Clum A."/>
            <person name="Lindquist E."/>
            <person name="Daum C."/>
            <person name="Ramamoorthy G.K."/>
            <person name="Gryganskyi A."/>
            <person name="Culley D."/>
            <person name="Magnuson J.K."/>
            <person name="James T.Y."/>
            <person name="O'Malley M.A."/>
            <person name="Stajich J.E."/>
            <person name="Spatafora J.W."/>
            <person name="Visel A."/>
            <person name="Grigoriev I.V."/>
        </authorList>
    </citation>
    <scope>NUCLEOTIDE SEQUENCE [LARGE SCALE GENOMIC DNA]</scope>
    <source>
        <strain evidence="2 3">CBS 129021</strain>
    </source>
</reference>
<sequence length="303" mass="32241">MNASFDSDCETSHTGWHPEGSRITIVRVPAPEELTDEVLIKVRCVSLNYCDTEVIMGLYGHHRSINQGKNAPILCSDICGTVANVGTVNAEVLKEGDRVVSVIRFPAADRVPHLPATGLVKAPGYLTDEEAIGLPIAAVTALMSINAFQPIGQSMTGKDKVVLSTSSSDAKLEKARELVAGHTINYKTTPGWQETVLSITNGKGADIIFECGGAQTLENCIGYLSGKEAAAGVNANRNVPALARNVSLKGISNGPKVRFEEILNTYKGKEVNPPVLDCVFGFGDAKEALKYLFSGGHFGKVVV</sequence>
<dbReference type="PANTHER" id="PTHR45033">
    <property type="match status" value="1"/>
</dbReference>
<dbReference type="InterPro" id="IPR013154">
    <property type="entry name" value="ADH-like_N"/>
</dbReference>
<dbReference type="GeneID" id="63778702"/>
<feature type="domain" description="Enoyl reductase (ER)" evidence="1">
    <location>
        <begin position="20"/>
        <end position="303"/>
    </location>
</feature>
<dbReference type="Gene3D" id="3.40.50.720">
    <property type="entry name" value="NAD(P)-binding Rossmann-like Domain"/>
    <property type="match status" value="2"/>
</dbReference>
<dbReference type="OrthoDB" id="3509362at2759"/>
<dbReference type="PANTHER" id="PTHR45033:SF1">
    <property type="entry name" value="OXIDOREDUCTASE (EUROFUNG)"/>
    <property type="match status" value="1"/>
</dbReference>
<dbReference type="InParanoid" id="A0A1Y2DEX6"/>
<evidence type="ECO:0000313" key="3">
    <source>
        <dbReference type="Proteomes" id="UP000193689"/>
    </source>
</evidence>
<proteinExistence type="predicted"/>
<dbReference type="GO" id="GO:0016491">
    <property type="term" value="F:oxidoreductase activity"/>
    <property type="evidence" value="ECO:0007669"/>
    <property type="project" value="InterPro"/>
</dbReference>
<name>A0A1Y2DEX6_9PEZI</name>
<gene>
    <name evidence="2" type="ORF">BCR38DRAFT_461102</name>
</gene>
<dbReference type="Pfam" id="PF00107">
    <property type="entry name" value="ADH_zinc_N"/>
    <property type="match status" value="1"/>
</dbReference>
<keyword evidence="3" id="KW-1185">Reference proteome</keyword>
<comment type="caution">
    <text evidence="2">The sequence shown here is derived from an EMBL/GenBank/DDBJ whole genome shotgun (WGS) entry which is preliminary data.</text>
</comment>
<dbReference type="InterPro" id="IPR020843">
    <property type="entry name" value="ER"/>
</dbReference>
<evidence type="ECO:0000313" key="2">
    <source>
        <dbReference type="EMBL" id="ORY57833.1"/>
    </source>
</evidence>
<dbReference type="STRING" id="1141098.A0A1Y2DEX6"/>
<dbReference type="RefSeq" id="XP_040710962.1">
    <property type="nucleotide sequence ID" value="XM_040862490.1"/>
</dbReference>
<dbReference type="SMART" id="SM00829">
    <property type="entry name" value="PKS_ER"/>
    <property type="match status" value="1"/>
</dbReference>
<dbReference type="Pfam" id="PF08240">
    <property type="entry name" value="ADH_N"/>
    <property type="match status" value="1"/>
</dbReference>
<dbReference type="SUPFAM" id="SSF50129">
    <property type="entry name" value="GroES-like"/>
    <property type="match status" value="1"/>
</dbReference>